<sequence length="147" mass="17023">MNVYRAGTENAEAVGILFNEYRIFYRQTPDPEGAERFIRERIEKEESVVFCAETEDGQMAGFVQLYPIFTSVGMKRAWLLNDLFVSEPFRKLGAGQQLLDQAADWCKETEAAYITLETAADNRGAQRLYEKNGYKRNEDFYVYSHSF</sequence>
<reference evidence="2 3" key="1">
    <citation type="journal article" date="2017" name="Int. J. Syst. Evol. Microbiol.">
        <title>Bacillus mangrovi sp. nov., isolated from a sediment sample from a mangrove forest.</title>
        <authorList>
            <person name="Gupta V."/>
            <person name="Singh P.K."/>
            <person name="Korpole S."/>
            <person name="Tanuku N.R.S."/>
            <person name="Pinnaka A.K."/>
        </authorList>
    </citation>
    <scope>NUCLEOTIDE SEQUENCE [LARGE SCALE GENOMIC DNA]</scope>
    <source>
        <strain evidence="2 3">KCTC 33872</strain>
    </source>
</reference>
<dbReference type="Gene3D" id="3.40.630.30">
    <property type="match status" value="1"/>
</dbReference>
<dbReference type="InterPro" id="IPR000182">
    <property type="entry name" value="GNAT_dom"/>
</dbReference>
<organism evidence="2 3">
    <name type="scientific">Metabacillus mangrovi</name>
    <dbReference type="NCBI Taxonomy" id="1491830"/>
    <lineage>
        <taxon>Bacteria</taxon>
        <taxon>Bacillati</taxon>
        <taxon>Bacillota</taxon>
        <taxon>Bacilli</taxon>
        <taxon>Bacillales</taxon>
        <taxon>Bacillaceae</taxon>
        <taxon>Metabacillus</taxon>
    </lineage>
</organism>
<keyword evidence="2" id="KW-0808">Transferase</keyword>
<dbReference type="EMBL" id="WMIB01000007">
    <property type="protein sequence ID" value="MTH53565.1"/>
    <property type="molecule type" value="Genomic_DNA"/>
</dbReference>
<protein>
    <submittedName>
        <fullName evidence="2">GNAT family N-acetyltransferase</fullName>
    </submittedName>
</protein>
<dbReference type="SUPFAM" id="SSF55729">
    <property type="entry name" value="Acyl-CoA N-acyltransferases (Nat)"/>
    <property type="match status" value="1"/>
</dbReference>
<gene>
    <name evidence="2" type="ORF">GKZ89_09135</name>
</gene>
<feature type="domain" description="N-acetyltransferase" evidence="1">
    <location>
        <begin position="1"/>
        <end position="147"/>
    </location>
</feature>
<accession>A0A7X2V4N0</accession>
<dbReference type="InterPro" id="IPR016181">
    <property type="entry name" value="Acyl_CoA_acyltransferase"/>
</dbReference>
<dbReference type="AlphaFoldDB" id="A0A7X2V4N0"/>
<dbReference type="PROSITE" id="PS51186">
    <property type="entry name" value="GNAT"/>
    <property type="match status" value="1"/>
</dbReference>
<keyword evidence="3" id="KW-1185">Reference proteome</keyword>
<proteinExistence type="predicted"/>
<dbReference type="RefSeq" id="WP_155112097.1">
    <property type="nucleotide sequence ID" value="NZ_WMIB01000007.1"/>
</dbReference>
<dbReference type="CDD" id="cd04301">
    <property type="entry name" value="NAT_SF"/>
    <property type="match status" value="1"/>
</dbReference>
<dbReference type="PANTHER" id="PTHR43072">
    <property type="entry name" value="N-ACETYLTRANSFERASE"/>
    <property type="match status" value="1"/>
</dbReference>
<evidence type="ECO:0000313" key="2">
    <source>
        <dbReference type="EMBL" id="MTH53565.1"/>
    </source>
</evidence>
<dbReference type="PANTHER" id="PTHR43072:SF60">
    <property type="entry name" value="L-2,4-DIAMINOBUTYRIC ACID ACETYLTRANSFERASE"/>
    <property type="match status" value="1"/>
</dbReference>
<dbReference type="OrthoDB" id="9792929at2"/>
<dbReference type="Pfam" id="PF00583">
    <property type="entry name" value="Acetyltransf_1"/>
    <property type="match status" value="1"/>
</dbReference>
<name>A0A7X2V4N0_9BACI</name>
<dbReference type="Proteomes" id="UP000434639">
    <property type="component" value="Unassembled WGS sequence"/>
</dbReference>
<evidence type="ECO:0000313" key="3">
    <source>
        <dbReference type="Proteomes" id="UP000434639"/>
    </source>
</evidence>
<evidence type="ECO:0000259" key="1">
    <source>
        <dbReference type="PROSITE" id="PS51186"/>
    </source>
</evidence>
<comment type="caution">
    <text evidence="2">The sequence shown here is derived from an EMBL/GenBank/DDBJ whole genome shotgun (WGS) entry which is preliminary data.</text>
</comment>
<dbReference type="GO" id="GO:0016747">
    <property type="term" value="F:acyltransferase activity, transferring groups other than amino-acyl groups"/>
    <property type="evidence" value="ECO:0007669"/>
    <property type="project" value="InterPro"/>
</dbReference>